<sequence>MRDIFRELSSLGLKVFTNDQAKGIATQLGYRPEYVAEALFHLLGNDWVVRIKKGVYGVSVNSGLGSSPHEFERAMSIAPFSAISHWTAMHYHHMTQQTPNIVFASTSDRCPRVCGSSKSMYHFIKVKKEKFFGIENIWIDDAQVQITDPEKTLLDGLISPQYCGDFQEVFHAFKMFGDQINVERIVEYALMLDHATIKRLGWVLDALGYKNRVISKLLRFPIKGYRKLDASAPAKGIYNSKWMIQENIGSL</sequence>
<evidence type="ECO:0000313" key="2">
    <source>
        <dbReference type="Proteomes" id="UP000217838"/>
    </source>
</evidence>
<name>A0A2A4Y8M4_UNCAE</name>
<accession>A0A2A4Y8M4</accession>
<reference evidence="2" key="1">
    <citation type="submission" date="2017-08" db="EMBL/GenBank/DDBJ databases">
        <title>A dynamic microbial community with high functional redundancy inhabits the cold, oxic subseafloor aquifer.</title>
        <authorList>
            <person name="Tully B.J."/>
            <person name="Wheat C.G."/>
            <person name="Glazer B.T."/>
            <person name="Huber J.A."/>
        </authorList>
    </citation>
    <scope>NUCLEOTIDE SEQUENCE [LARGE SCALE GENOMIC DNA]</scope>
</reference>
<organism evidence="1 2">
    <name type="scientific">Aerophobetes bacterium</name>
    <dbReference type="NCBI Taxonomy" id="2030807"/>
    <lineage>
        <taxon>Bacteria</taxon>
        <taxon>Candidatus Aerophobota</taxon>
    </lineage>
</organism>
<protein>
    <submittedName>
        <fullName evidence="1">Uncharacterized protein</fullName>
    </submittedName>
</protein>
<comment type="caution">
    <text evidence="1">The sequence shown here is derived from an EMBL/GenBank/DDBJ whole genome shotgun (WGS) entry which is preliminary data.</text>
</comment>
<proteinExistence type="predicted"/>
<evidence type="ECO:0000313" key="1">
    <source>
        <dbReference type="EMBL" id="PCI91302.1"/>
    </source>
</evidence>
<dbReference type="AlphaFoldDB" id="A0A2A4Y8M4"/>
<dbReference type="EMBL" id="NVUU01000137">
    <property type="protein sequence ID" value="PCI91302.1"/>
    <property type="molecule type" value="Genomic_DNA"/>
</dbReference>
<gene>
    <name evidence="1" type="ORF">COB11_08525</name>
</gene>
<dbReference type="Proteomes" id="UP000217838">
    <property type="component" value="Unassembled WGS sequence"/>
</dbReference>